<keyword evidence="3" id="KW-1185">Reference proteome</keyword>
<dbReference type="InterPro" id="IPR029044">
    <property type="entry name" value="Nucleotide-diphossugar_trans"/>
</dbReference>
<name>A0ABQ4NEJ0_9BACL</name>
<organism evidence="2 3">
    <name type="scientific">Paenibacillus cisolokensis</name>
    <dbReference type="NCBI Taxonomy" id="1658519"/>
    <lineage>
        <taxon>Bacteria</taxon>
        <taxon>Bacillati</taxon>
        <taxon>Bacillota</taxon>
        <taxon>Bacilli</taxon>
        <taxon>Bacillales</taxon>
        <taxon>Paenibacillaceae</taxon>
        <taxon>Paenibacillus</taxon>
    </lineage>
</organism>
<sequence>MRRRRAIAAVRNAYAAGTKDGRSAASQGDRWISAEAALKRRMNDSWTRWWWRQGSPRDIQAILRCGAAYRDGYLQAVGFPGRSWLPVPLTRSASAVVCTSDGTGALYAVLEQLSRLPLEEVVVVLHGGEKESLRLARSNPEAHVVSHPDTFERDADRAVGANVTRSDIVLFVGADTVVTAERLIPFLLAADAGADVVLDDTTPQLGIFGTGAERPKFKLS</sequence>
<reference evidence="2 3" key="1">
    <citation type="submission" date="2021-04" db="EMBL/GenBank/DDBJ databases">
        <title>Draft genome sequence of Paenibacillus cisolokensis, LC2-13A.</title>
        <authorList>
            <person name="Uke A."/>
            <person name="Chhe C."/>
            <person name="Baramee S."/>
            <person name="Kosugi A."/>
        </authorList>
    </citation>
    <scope>NUCLEOTIDE SEQUENCE [LARGE SCALE GENOMIC DNA]</scope>
    <source>
        <strain evidence="2 3">LC2-13A</strain>
    </source>
</reference>
<evidence type="ECO:0000313" key="3">
    <source>
        <dbReference type="Proteomes" id="UP000680304"/>
    </source>
</evidence>
<protein>
    <recommendedName>
        <fullName evidence="1">Glycosyltransferase 2-like domain-containing protein</fullName>
    </recommendedName>
</protein>
<evidence type="ECO:0000313" key="2">
    <source>
        <dbReference type="EMBL" id="GIQ66643.1"/>
    </source>
</evidence>
<dbReference type="Proteomes" id="UP000680304">
    <property type="component" value="Unassembled WGS sequence"/>
</dbReference>
<dbReference type="RefSeq" id="WP_213531218.1">
    <property type="nucleotide sequence ID" value="NZ_BOVJ01000197.1"/>
</dbReference>
<dbReference type="CDD" id="cd00761">
    <property type="entry name" value="Glyco_tranf_GTA_type"/>
    <property type="match status" value="1"/>
</dbReference>
<dbReference type="SUPFAM" id="SSF53448">
    <property type="entry name" value="Nucleotide-diphospho-sugar transferases"/>
    <property type="match status" value="1"/>
</dbReference>
<comment type="caution">
    <text evidence="2">The sequence shown here is derived from an EMBL/GenBank/DDBJ whole genome shotgun (WGS) entry which is preliminary data.</text>
</comment>
<evidence type="ECO:0000259" key="1">
    <source>
        <dbReference type="Pfam" id="PF00535"/>
    </source>
</evidence>
<proteinExistence type="predicted"/>
<dbReference type="InterPro" id="IPR001173">
    <property type="entry name" value="Glyco_trans_2-like"/>
</dbReference>
<gene>
    <name evidence="2" type="ORF">PACILC2_52110</name>
</gene>
<dbReference type="Pfam" id="PF00535">
    <property type="entry name" value="Glycos_transf_2"/>
    <property type="match status" value="1"/>
</dbReference>
<accession>A0ABQ4NEJ0</accession>
<feature type="domain" description="Glycosyltransferase 2-like" evidence="1">
    <location>
        <begin position="105"/>
        <end position="200"/>
    </location>
</feature>
<dbReference type="EMBL" id="BOVJ01000197">
    <property type="protein sequence ID" value="GIQ66643.1"/>
    <property type="molecule type" value="Genomic_DNA"/>
</dbReference>